<evidence type="ECO:0000256" key="7">
    <source>
        <dbReference type="ARBA" id="ARBA00022692"/>
    </source>
</evidence>
<evidence type="ECO:0000313" key="17">
    <source>
        <dbReference type="EMBL" id="OGL98848.1"/>
    </source>
</evidence>
<dbReference type="EC" id="2.7.13.3" evidence="3"/>
<feature type="domain" description="Histidine kinase" evidence="15">
    <location>
        <begin position="473"/>
        <end position="692"/>
    </location>
</feature>
<sequence>MEVEQGRNFRWLAKLVYITVIFFVTLAVCFSIWRIYQSTTEATVERRQAIVSLAAASTELRFEYLKDLGVSFATRVRFREFISTNDWDGAIGILSDVTENFPYIDRIFITDPSGMLMADVPALSDVRGKNFAFRDWYIGVSDGWKPYVSDVYQRTAEPRYNVVAISVPIVADTGEILGILVLQIRADQLVNWMRSAVEGTNMVAYLVDPKGHPVGNPLVDPQESLLDFSDQPFVAAVLNNERGLGIYSGINGGNESLVVYEPISLFGWGVVVSEEIDSAFATRNEILSIAVLIFLIAVGIVVFLVSLLYLMLMRLQRMSLELDARVESRARAFGEEHAKIQAIIESMIDGVIVSDLRGRVVLANQEIRRLLGYVPSELQGKKIFSSLEMRDRTGKIIPESRRPMLQALHGKITRIPTVTDANFYVRKDGTLFPALVTCAPVLVDGKVAGAVSVLRDATKEYAVDRAKNEFVRLASHQLRTPLTAILWYVQNMIEGSVGRLSKPQTEHLKIIEYSTRRMIRLVNDLLRVSQIDLSQIPSRIHGMELQPVVGSVVEELFEVASERNVSVTVSSPRSLPLVRADELLVRQSLLILVGNAIAFTPAKGRIKIILERVTNDVRISVRDTGIGIPKDEQGRVFQRFFRASNAQKYTGEGTGLGLFIAKEIVNLSKGKIGFSSEEGRGSTFWISFPIVRS</sequence>
<evidence type="ECO:0000256" key="1">
    <source>
        <dbReference type="ARBA" id="ARBA00000085"/>
    </source>
</evidence>
<dbReference type="Proteomes" id="UP000176501">
    <property type="component" value="Unassembled WGS sequence"/>
</dbReference>
<dbReference type="SUPFAM" id="SSF103190">
    <property type="entry name" value="Sensory domain-like"/>
    <property type="match status" value="1"/>
</dbReference>
<keyword evidence="6" id="KW-0808">Transferase</keyword>
<dbReference type="Pfam" id="PF00512">
    <property type="entry name" value="HisKA"/>
    <property type="match status" value="1"/>
</dbReference>
<evidence type="ECO:0000259" key="15">
    <source>
        <dbReference type="PROSITE" id="PS50109"/>
    </source>
</evidence>
<keyword evidence="8" id="KW-0547">Nucleotide-binding</keyword>
<comment type="caution">
    <text evidence="17">The sequence shown here is derived from an EMBL/GenBank/DDBJ whole genome shotgun (WGS) entry which is preliminary data.</text>
</comment>
<dbReference type="InterPro" id="IPR033479">
    <property type="entry name" value="dCache_1"/>
</dbReference>
<dbReference type="InterPro" id="IPR050736">
    <property type="entry name" value="Sensor_HK_Regulatory"/>
</dbReference>
<keyword evidence="7 14" id="KW-0812">Transmembrane</keyword>
<evidence type="ECO:0000256" key="8">
    <source>
        <dbReference type="ARBA" id="ARBA00022741"/>
    </source>
</evidence>
<dbReference type="SMART" id="SM00388">
    <property type="entry name" value="HisKA"/>
    <property type="match status" value="1"/>
</dbReference>
<dbReference type="GO" id="GO:0006355">
    <property type="term" value="P:regulation of DNA-templated transcription"/>
    <property type="evidence" value="ECO:0007669"/>
    <property type="project" value="InterPro"/>
</dbReference>
<gene>
    <name evidence="17" type="ORF">A2304_05150</name>
</gene>
<dbReference type="FunFam" id="3.30.565.10:FF:000006">
    <property type="entry name" value="Sensor histidine kinase WalK"/>
    <property type="match status" value="1"/>
</dbReference>
<dbReference type="Gene3D" id="3.30.450.20">
    <property type="entry name" value="PAS domain"/>
    <property type="match status" value="2"/>
</dbReference>
<reference evidence="17 18" key="1">
    <citation type="journal article" date="2016" name="Nat. Commun.">
        <title>Thousands of microbial genomes shed light on interconnected biogeochemical processes in an aquifer system.</title>
        <authorList>
            <person name="Anantharaman K."/>
            <person name="Brown C.T."/>
            <person name="Hug L.A."/>
            <person name="Sharon I."/>
            <person name="Castelle C.J."/>
            <person name="Probst A.J."/>
            <person name="Thomas B.C."/>
            <person name="Singh A."/>
            <person name="Wilkins M.J."/>
            <person name="Karaoz U."/>
            <person name="Brodie E.L."/>
            <person name="Williams K.H."/>
            <person name="Hubbard S.S."/>
            <person name="Banfield J.F."/>
        </authorList>
    </citation>
    <scope>NUCLEOTIDE SEQUENCE [LARGE SCALE GENOMIC DNA]</scope>
</reference>
<dbReference type="SUPFAM" id="SSF55785">
    <property type="entry name" value="PYP-like sensor domain (PAS domain)"/>
    <property type="match status" value="1"/>
</dbReference>
<dbReference type="InterPro" id="IPR003594">
    <property type="entry name" value="HATPase_dom"/>
</dbReference>
<name>A0A1F7W8Y8_9BACT</name>
<dbReference type="SMART" id="SM00387">
    <property type="entry name" value="HATPase_c"/>
    <property type="match status" value="1"/>
</dbReference>
<evidence type="ECO:0000256" key="11">
    <source>
        <dbReference type="ARBA" id="ARBA00022989"/>
    </source>
</evidence>
<dbReference type="CDD" id="cd00130">
    <property type="entry name" value="PAS"/>
    <property type="match status" value="1"/>
</dbReference>
<dbReference type="EMBL" id="MGFE01000014">
    <property type="protein sequence ID" value="OGL98848.1"/>
    <property type="molecule type" value="Genomic_DNA"/>
</dbReference>
<evidence type="ECO:0000256" key="6">
    <source>
        <dbReference type="ARBA" id="ARBA00022679"/>
    </source>
</evidence>
<dbReference type="InterPro" id="IPR013767">
    <property type="entry name" value="PAS_fold"/>
</dbReference>
<protein>
    <recommendedName>
        <fullName evidence="3">histidine kinase</fullName>
        <ecNumber evidence="3">2.7.13.3</ecNumber>
    </recommendedName>
</protein>
<evidence type="ECO:0000259" key="16">
    <source>
        <dbReference type="PROSITE" id="PS50112"/>
    </source>
</evidence>
<keyword evidence="11 14" id="KW-1133">Transmembrane helix</keyword>
<dbReference type="PRINTS" id="PR00344">
    <property type="entry name" value="BCTRLSENSOR"/>
</dbReference>
<keyword evidence="9" id="KW-0418">Kinase</keyword>
<dbReference type="CDD" id="cd12914">
    <property type="entry name" value="PDC1_DGC_like"/>
    <property type="match status" value="1"/>
</dbReference>
<dbReference type="GO" id="GO:0000155">
    <property type="term" value="F:phosphorelay sensor kinase activity"/>
    <property type="evidence" value="ECO:0007669"/>
    <property type="project" value="InterPro"/>
</dbReference>
<dbReference type="NCBIfam" id="TIGR00229">
    <property type="entry name" value="sensory_box"/>
    <property type="match status" value="1"/>
</dbReference>
<evidence type="ECO:0000256" key="3">
    <source>
        <dbReference type="ARBA" id="ARBA00012438"/>
    </source>
</evidence>
<comment type="subcellular location">
    <subcellularLocation>
        <location evidence="2">Cell membrane</location>
        <topology evidence="2">Multi-pass membrane protein</topology>
    </subcellularLocation>
</comment>
<evidence type="ECO:0000256" key="5">
    <source>
        <dbReference type="ARBA" id="ARBA00022553"/>
    </source>
</evidence>
<dbReference type="PANTHER" id="PTHR43711:SF31">
    <property type="entry name" value="HISTIDINE KINASE"/>
    <property type="match status" value="1"/>
</dbReference>
<dbReference type="Pfam" id="PF00989">
    <property type="entry name" value="PAS"/>
    <property type="match status" value="1"/>
</dbReference>
<dbReference type="InterPro" id="IPR036097">
    <property type="entry name" value="HisK_dim/P_sf"/>
</dbReference>
<keyword evidence="12" id="KW-0902">Two-component regulatory system</keyword>
<evidence type="ECO:0000256" key="9">
    <source>
        <dbReference type="ARBA" id="ARBA00022777"/>
    </source>
</evidence>
<evidence type="ECO:0000256" key="2">
    <source>
        <dbReference type="ARBA" id="ARBA00004651"/>
    </source>
</evidence>
<feature type="transmembrane region" description="Helical" evidence="14">
    <location>
        <begin position="286"/>
        <end position="312"/>
    </location>
</feature>
<dbReference type="InterPro" id="IPR029151">
    <property type="entry name" value="Sensor-like_sf"/>
</dbReference>
<evidence type="ECO:0000256" key="4">
    <source>
        <dbReference type="ARBA" id="ARBA00022475"/>
    </source>
</evidence>
<dbReference type="PROSITE" id="PS50109">
    <property type="entry name" value="HIS_KIN"/>
    <property type="match status" value="1"/>
</dbReference>
<dbReference type="SUPFAM" id="SSF47384">
    <property type="entry name" value="Homodimeric domain of signal transducing histidine kinase"/>
    <property type="match status" value="1"/>
</dbReference>
<dbReference type="PROSITE" id="PS50112">
    <property type="entry name" value="PAS"/>
    <property type="match status" value="1"/>
</dbReference>
<evidence type="ECO:0000256" key="12">
    <source>
        <dbReference type="ARBA" id="ARBA00023012"/>
    </source>
</evidence>
<evidence type="ECO:0000256" key="14">
    <source>
        <dbReference type="SAM" id="Phobius"/>
    </source>
</evidence>
<dbReference type="GO" id="GO:0005524">
    <property type="term" value="F:ATP binding"/>
    <property type="evidence" value="ECO:0007669"/>
    <property type="project" value="UniProtKB-KW"/>
</dbReference>
<proteinExistence type="predicted"/>
<dbReference type="GO" id="GO:0005886">
    <property type="term" value="C:plasma membrane"/>
    <property type="evidence" value="ECO:0007669"/>
    <property type="project" value="UniProtKB-SubCell"/>
</dbReference>
<dbReference type="Pfam" id="PF02518">
    <property type="entry name" value="HATPase_c"/>
    <property type="match status" value="1"/>
</dbReference>
<dbReference type="PANTHER" id="PTHR43711">
    <property type="entry name" value="TWO-COMPONENT HISTIDINE KINASE"/>
    <property type="match status" value="1"/>
</dbReference>
<feature type="domain" description="PAS" evidence="16">
    <location>
        <begin position="336"/>
        <end position="387"/>
    </location>
</feature>
<dbReference type="Pfam" id="PF02743">
    <property type="entry name" value="dCache_1"/>
    <property type="match status" value="1"/>
</dbReference>
<dbReference type="InterPro" id="IPR004358">
    <property type="entry name" value="Sig_transdc_His_kin-like_C"/>
</dbReference>
<comment type="catalytic activity">
    <reaction evidence="1">
        <text>ATP + protein L-histidine = ADP + protein N-phospho-L-histidine.</text>
        <dbReference type="EC" id="2.7.13.3"/>
    </reaction>
</comment>
<keyword evidence="10" id="KW-0067">ATP-binding</keyword>
<dbReference type="CDD" id="cd00082">
    <property type="entry name" value="HisKA"/>
    <property type="match status" value="1"/>
</dbReference>
<organism evidence="17 18">
    <name type="scientific">Candidatus Uhrbacteria bacterium RIFOXYB2_FULL_57_15</name>
    <dbReference type="NCBI Taxonomy" id="1802422"/>
    <lineage>
        <taxon>Bacteria</taxon>
        <taxon>Candidatus Uhriibacteriota</taxon>
    </lineage>
</organism>
<dbReference type="AlphaFoldDB" id="A0A1F7W8Y8"/>
<dbReference type="Gene3D" id="1.10.287.130">
    <property type="match status" value="1"/>
</dbReference>
<dbReference type="InterPro" id="IPR000014">
    <property type="entry name" value="PAS"/>
</dbReference>
<dbReference type="Gene3D" id="3.30.565.10">
    <property type="entry name" value="Histidine kinase-like ATPase, C-terminal domain"/>
    <property type="match status" value="1"/>
</dbReference>
<dbReference type="InterPro" id="IPR003661">
    <property type="entry name" value="HisK_dim/P_dom"/>
</dbReference>
<keyword evidence="5" id="KW-0597">Phosphoprotein</keyword>
<accession>A0A1F7W8Y8</accession>
<evidence type="ECO:0000313" key="18">
    <source>
        <dbReference type="Proteomes" id="UP000176501"/>
    </source>
</evidence>
<dbReference type="InterPro" id="IPR005467">
    <property type="entry name" value="His_kinase_dom"/>
</dbReference>
<dbReference type="SUPFAM" id="SSF55874">
    <property type="entry name" value="ATPase domain of HSP90 chaperone/DNA topoisomerase II/histidine kinase"/>
    <property type="match status" value="1"/>
</dbReference>
<keyword evidence="4" id="KW-1003">Cell membrane</keyword>
<evidence type="ECO:0000256" key="10">
    <source>
        <dbReference type="ARBA" id="ARBA00022840"/>
    </source>
</evidence>
<keyword evidence="13 14" id="KW-0472">Membrane</keyword>
<dbReference type="InterPro" id="IPR035965">
    <property type="entry name" value="PAS-like_dom_sf"/>
</dbReference>
<dbReference type="InterPro" id="IPR036890">
    <property type="entry name" value="HATPase_C_sf"/>
</dbReference>
<feature type="transmembrane region" description="Helical" evidence="14">
    <location>
        <begin position="12"/>
        <end position="36"/>
    </location>
</feature>
<dbReference type="SMART" id="SM00091">
    <property type="entry name" value="PAS"/>
    <property type="match status" value="1"/>
</dbReference>
<evidence type="ECO:0000256" key="13">
    <source>
        <dbReference type="ARBA" id="ARBA00023136"/>
    </source>
</evidence>